<keyword evidence="5" id="KW-1185">Reference proteome</keyword>
<dbReference type="InterPro" id="IPR036420">
    <property type="entry name" value="BRCT_dom_sf"/>
</dbReference>
<dbReference type="Gene3D" id="3.30.420.10">
    <property type="entry name" value="Ribonuclease H-like superfamily/Ribonuclease H"/>
    <property type="match status" value="1"/>
</dbReference>
<dbReference type="SUPFAM" id="SSF53098">
    <property type="entry name" value="Ribonuclease H-like"/>
    <property type="match status" value="1"/>
</dbReference>
<proteinExistence type="predicted"/>
<keyword evidence="4" id="KW-0548">Nucleotidyltransferase</keyword>
<dbReference type="InterPro" id="IPR036397">
    <property type="entry name" value="RNaseH_sf"/>
</dbReference>
<comment type="caution">
    <text evidence="4">The sequence shown here is derived from an EMBL/GenBank/DDBJ whole genome shotgun (WGS) entry which is preliminary data.</text>
</comment>
<keyword evidence="1" id="KW-0378">Hydrolase</keyword>
<dbReference type="SUPFAM" id="SSF52113">
    <property type="entry name" value="BRCT domain"/>
    <property type="match status" value="1"/>
</dbReference>
<sequence>MIKTHGAHVAVTTTAVEIHPDPLAAALCGVVGTDAIDITTIGDVTVHEGDAWDGGAVSLTLAPSGDKKGGDPDAVVIRFAPGDTDGPSHLAGLIRAAISGDAEALSNDPAAAAALPGFDFVALDVETANQNWGSVCQIGLAKVTDGEITETASWLCQPPEPIAQFDDANVTIHGIAPEKVAGEPTVAKRLEELAAFVGDLPVVAHNAYFDASALRTAAIYSNVPAPRFSFGCTLAQSRATDLGVANHRLPTVCDAVGVTLDNHHDAADDARACAELMVALARRAKHTGTLIEFIHATGFALGSIGDDRVTPSLLDRSGATIALQARAAQTQATGWAGALPATDVDDASENPAEASHTPTSNTGAGAGAGAGEKKSRRGPAPWQAVATPDTIPEPSPDANPNSPLFGHNVTLTGEFEPYDKGTLWDGIAAQGGKIGKNVTKKTTVLVVGEWGSMTSKEKRARELIDKGQEIQIWTAQQLIDVLDLPA</sequence>
<dbReference type="PROSITE" id="PS50172">
    <property type="entry name" value="BRCT"/>
    <property type="match status" value="1"/>
</dbReference>
<dbReference type="CDD" id="cd17748">
    <property type="entry name" value="BRCT_DNA_ligase_like"/>
    <property type="match status" value="1"/>
</dbReference>
<dbReference type="PANTHER" id="PTHR30231">
    <property type="entry name" value="DNA POLYMERASE III SUBUNIT EPSILON"/>
    <property type="match status" value="1"/>
</dbReference>
<dbReference type="EMBL" id="JADOUE010000001">
    <property type="protein sequence ID" value="MBG6121933.1"/>
    <property type="molecule type" value="Genomic_DNA"/>
</dbReference>
<evidence type="ECO:0000256" key="1">
    <source>
        <dbReference type="ARBA" id="ARBA00022839"/>
    </source>
</evidence>
<dbReference type="Proteomes" id="UP000658613">
    <property type="component" value="Unassembled WGS sequence"/>
</dbReference>
<keyword evidence="4" id="KW-0808">Transferase</keyword>
<feature type="region of interest" description="Disordered" evidence="2">
    <location>
        <begin position="341"/>
        <end position="400"/>
    </location>
</feature>
<dbReference type="InterPro" id="IPR013520">
    <property type="entry name" value="Ribonucl_H"/>
</dbReference>
<dbReference type="PANTHER" id="PTHR30231:SF42">
    <property type="entry name" value="EXONUCLEASE"/>
    <property type="match status" value="1"/>
</dbReference>
<dbReference type="AlphaFoldDB" id="A0A931GRG4"/>
<dbReference type="InterPro" id="IPR001357">
    <property type="entry name" value="BRCT_dom"/>
</dbReference>
<evidence type="ECO:0000256" key="2">
    <source>
        <dbReference type="SAM" id="MobiDB-lite"/>
    </source>
</evidence>
<dbReference type="FunFam" id="3.30.420.10:FF:000045">
    <property type="entry name" value="3'-5' exonuclease DinG"/>
    <property type="match status" value="1"/>
</dbReference>
<dbReference type="RefSeq" id="WP_196824408.1">
    <property type="nucleotide sequence ID" value="NZ_CP046980.1"/>
</dbReference>
<protein>
    <submittedName>
        <fullName evidence="4">DNA polymerase-3 subunit epsilon</fullName>
        <ecNumber evidence="4">2.7.7.7</ecNumber>
    </submittedName>
</protein>
<dbReference type="EC" id="2.7.7.7" evidence="4"/>
<dbReference type="InterPro" id="IPR012337">
    <property type="entry name" value="RNaseH-like_sf"/>
</dbReference>
<name>A0A931GRG4_9CORY</name>
<organism evidence="4 5">
    <name type="scientific">Corynebacterium aquatimens</name>
    <dbReference type="NCBI Taxonomy" id="1190508"/>
    <lineage>
        <taxon>Bacteria</taxon>
        <taxon>Bacillati</taxon>
        <taxon>Actinomycetota</taxon>
        <taxon>Actinomycetes</taxon>
        <taxon>Mycobacteriales</taxon>
        <taxon>Corynebacteriaceae</taxon>
        <taxon>Corynebacterium</taxon>
    </lineage>
</organism>
<dbReference type="SMART" id="SM00479">
    <property type="entry name" value="EXOIII"/>
    <property type="match status" value="1"/>
</dbReference>
<accession>A0A931GRG4</accession>
<dbReference type="GO" id="GO:0003887">
    <property type="term" value="F:DNA-directed DNA polymerase activity"/>
    <property type="evidence" value="ECO:0007669"/>
    <property type="project" value="UniProtKB-EC"/>
</dbReference>
<dbReference type="GO" id="GO:0005829">
    <property type="term" value="C:cytosol"/>
    <property type="evidence" value="ECO:0007669"/>
    <property type="project" value="TreeGrafter"/>
</dbReference>
<evidence type="ECO:0000313" key="5">
    <source>
        <dbReference type="Proteomes" id="UP000658613"/>
    </source>
</evidence>
<evidence type="ECO:0000259" key="3">
    <source>
        <dbReference type="PROSITE" id="PS50172"/>
    </source>
</evidence>
<reference evidence="4" key="1">
    <citation type="submission" date="2020-11" db="EMBL/GenBank/DDBJ databases">
        <title>Sequencing the genomes of 1000 actinobacteria strains.</title>
        <authorList>
            <person name="Klenk H.-P."/>
        </authorList>
    </citation>
    <scope>NUCLEOTIDE SEQUENCE</scope>
    <source>
        <strain evidence="4">DSM 45632</strain>
    </source>
</reference>
<dbReference type="GO" id="GO:0008408">
    <property type="term" value="F:3'-5' exonuclease activity"/>
    <property type="evidence" value="ECO:0007669"/>
    <property type="project" value="TreeGrafter"/>
</dbReference>
<dbReference type="Pfam" id="PF00929">
    <property type="entry name" value="RNase_T"/>
    <property type="match status" value="1"/>
</dbReference>
<feature type="domain" description="BRCT" evidence="3">
    <location>
        <begin position="399"/>
        <end position="486"/>
    </location>
</feature>
<dbReference type="Gene3D" id="3.40.50.10190">
    <property type="entry name" value="BRCT domain"/>
    <property type="match status" value="1"/>
</dbReference>
<gene>
    <name evidence="4" type="ORF">IW254_000902</name>
</gene>
<evidence type="ECO:0000313" key="4">
    <source>
        <dbReference type="EMBL" id="MBG6121933.1"/>
    </source>
</evidence>
<dbReference type="GO" id="GO:0003676">
    <property type="term" value="F:nucleic acid binding"/>
    <property type="evidence" value="ECO:0007669"/>
    <property type="project" value="InterPro"/>
</dbReference>
<keyword evidence="1" id="KW-0269">Exonuclease</keyword>
<keyword evidence="1" id="KW-0540">Nuclease</keyword>